<feature type="compositionally biased region" description="Polar residues" evidence="1">
    <location>
        <begin position="451"/>
        <end position="469"/>
    </location>
</feature>
<feature type="region of interest" description="Disordered" evidence="1">
    <location>
        <begin position="399"/>
        <end position="426"/>
    </location>
</feature>
<feature type="compositionally biased region" description="Basic residues" evidence="1">
    <location>
        <begin position="168"/>
        <end position="177"/>
    </location>
</feature>
<evidence type="ECO:0000313" key="3">
    <source>
        <dbReference type="Proteomes" id="UP000030651"/>
    </source>
</evidence>
<feature type="region of interest" description="Disordered" evidence="1">
    <location>
        <begin position="1"/>
        <end position="118"/>
    </location>
</feature>
<dbReference type="HOGENOM" id="CLU_399602_0_0_1"/>
<accession>W3X0G5</accession>
<keyword evidence="3" id="KW-1185">Reference proteome</keyword>
<dbReference type="GeneID" id="19274456"/>
<name>W3X0G5_PESFW</name>
<dbReference type="EMBL" id="KI912114">
    <property type="protein sequence ID" value="ETS79590.1"/>
    <property type="molecule type" value="Genomic_DNA"/>
</dbReference>
<feature type="compositionally biased region" description="Low complexity" evidence="1">
    <location>
        <begin position="100"/>
        <end position="110"/>
    </location>
</feature>
<feature type="region of interest" description="Disordered" evidence="1">
    <location>
        <begin position="444"/>
        <end position="525"/>
    </location>
</feature>
<gene>
    <name evidence="2" type="ORF">PFICI_09443</name>
</gene>
<feature type="region of interest" description="Disordered" evidence="1">
    <location>
        <begin position="540"/>
        <end position="568"/>
    </location>
</feature>
<feature type="region of interest" description="Disordered" evidence="1">
    <location>
        <begin position="162"/>
        <end position="208"/>
    </location>
</feature>
<proteinExistence type="predicted"/>
<dbReference type="AlphaFoldDB" id="W3X0G5"/>
<feature type="compositionally biased region" description="Basic and acidic residues" evidence="1">
    <location>
        <begin position="410"/>
        <end position="426"/>
    </location>
</feature>
<feature type="compositionally biased region" description="Polar residues" evidence="1">
    <location>
        <begin position="185"/>
        <end position="206"/>
    </location>
</feature>
<dbReference type="RefSeq" id="XP_007836215.1">
    <property type="nucleotide sequence ID" value="XM_007838024.1"/>
</dbReference>
<feature type="compositionally biased region" description="Polar residues" evidence="1">
    <location>
        <begin position="328"/>
        <end position="339"/>
    </location>
</feature>
<protein>
    <submittedName>
        <fullName evidence="2">Uncharacterized protein</fullName>
    </submittedName>
</protein>
<feature type="compositionally biased region" description="Low complexity" evidence="1">
    <location>
        <begin position="41"/>
        <end position="51"/>
    </location>
</feature>
<organism evidence="2 3">
    <name type="scientific">Pestalotiopsis fici (strain W106-1 / CGMCC3.15140)</name>
    <dbReference type="NCBI Taxonomy" id="1229662"/>
    <lineage>
        <taxon>Eukaryota</taxon>
        <taxon>Fungi</taxon>
        <taxon>Dikarya</taxon>
        <taxon>Ascomycota</taxon>
        <taxon>Pezizomycotina</taxon>
        <taxon>Sordariomycetes</taxon>
        <taxon>Xylariomycetidae</taxon>
        <taxon>Amphisphaeriales</taxon>
        <taxon>Sporocadaceae</taxon>
        <taxon>Pestalotiopsis</taxon>
    </lineage>
</organism>
<dbReference type="OrthoDB" id="4773718at2759"/>
<feature type="region of interest" description="Disordered" evidence="1">
    <location>
        <begin position="301"/>
        <end position="342"/>
    </location>
</feature>
<dbReference type="KEGG" id="pfy:PFICI_09443"/>
<evidence type="ECO:0000313" key="2">
    <source>
        <dbReference type="EMBL" id="ETS79590.1"/>
    </source>
</evidence>
<feature type="compositionally biased region" description="Basic and acidic residues" evidence="1">
    <location>
        <begin position="484"/>
        <end position="497"/>
    </location>
</feature>
<dbReference type="Proteomes" id="UP000030651">
    <property type="component" value="Unassembled WGS sequence"/>
</dbReference>
<evidence type="ECO:0000256" key="1">
    <source>
        <dbReference type="SAM" id="MobiDB-lite"/>
    </source>
</evidence>
<reference evidence="3" key="1">
    <citation type="journal article" date="2015" name="BMC Genomics">
        <title>Genomic and transcriptomic analysis of the endophytic fungus Pestalotiopsis fici reveals its lifestyle and high potential for synthesis of natural products.</title>
        <authorList>
            <person name="Wang X."/>
            <person name="Zhang X."/>
            <person name="Liu L."/>
            <person name="Xiang M."/>
            <person name="Wang W."/>
            <person name="Sun X."/>
            <person name="Che Y."/>
            <person name="Guo L."/>
            <person name="Liu G."/>
            <person name="Guo L."/>
            <person name="Wang C."/>
            <person name="Yin W.B."/>
            <person name="Stadler M."/>
            <person name="Zhang X."/>
            <person name="Liu X."/>
        </authorList>
    </citation>
    <scope>NUCLEOTIDE SEQUENCE [LARGE SCALE GENOMIC DNA]</scope>
    <source>
        <strain evidence="3">W106-1 / CGMCC3.15140</strain>
    </source>
</reference>
<dbReference type="InParanoid" id="W3X0G5"/>
<sequence length="689" mass="75119">MTSAHENKHQTTTPKPIPAPTRQALSEQLLPSGGGGESHPSASSRFRGIRGSFRHRRQESRKTTSSTQSQPPPPPSGTIFTSPTVPFHPQKQYQRHTTDAARQPAGAARAGKQEVPGRVSQLVAPMEDMSVSYYAHKHHPWSDVGFYPVPWAQPLDMNTAKKNEHIPVRRSKPAPRRVKPDNGPPISNQNRETDRQSSTANYSSRPDTAMLVSPAASMAQLSTMSMGPRSIMIGFDGAFGRELPMERFKEHWAPISMADMSSGIIADLGALDGGSVRYHDTLNAVYEDLPVLLPSSVYRRESGPTRTAVPSRPATTTPKMPLARPRYSSRSTITDSPSDAETDPLSGAIWEDEVPGSANVPDLVPPTGSSIATDFKTFTPIDKALPDTPGLLCPGCMIGGKRPRPSSRGTPREEHRGTLQYSEERESGFCNACRNSDLVPNISRFTLPGLTDQTNRTAESPPGNQTASNETKKEVHVPIGTKSHVLDSRFRLGKTKESTLASRRRLQVEDEPLRPGSAPPRQKTRISHIAECQISNASPLDVVDGSDSDYGEPSPASGTMQQFGALPSHFSLGGDGSIQPLRLLTKGAEGNMMSPNPKFRRSIRGNSVVVNEINGMIEDWEADIFKDYGALSPIDTSKALVSPSLSLLEKSLVNLKRHTDMSSLKSADLETVTPRTRFYNHHKRANGDF</sequence>